<proteinExistence type="predicted"/>
<dbReference type="PANTHER" id="PTHR13650">
    <property type="entry name" value="SPATACSIN"/>
    <property type="match status" value="1"/>
</dbReference>
<reference evidence="2" key="1">
    <citation type="submission" date="2022-11" db="EMBL/GenBank/DDBJ databases">
        <authorList>
            <person name="Hyden B.L."/>
            <person name="Feng K."/>
            <person name="Yates T."/>
            <person name="Jawdy S."/>
            <person name="Smart L.B."/>
            <person name="Muchero W."/>
        </authorList>
    </citation>
    <scope>NUCLEOTIDE SEQUENCE</scope>
    <source>
        <tissue evidence="2">Shoot tip</tissue>
    </source>
</reference>
<dbReference type="AlphaFoldDB" id="A0A9Q1AES7"/>
<dbReference type="EMBL" id="JAPFFM010000003">
    <property type="protein sequence ID" value="KAJ6768553.1"/>
    <property type="molecule type" value="Genomic_DNA"/>
</dbReference>
<evidence type="ECO:0000313" key="3">
    <source>
        <dbReference type="Proteomes" id="UP001151752"/>
    </source>
</evidence>
<name>A0A9Q1AES7_9ROSI</name>
<feature type="region of interest" description="Disordered" evidence="1">
    <location>
        <begin position="259"/>
        <end position="288"/>
    </location>
</feature>
<evidence type="ECO:0000313" key="2">
    <source>
        <dbReference type="EMBL" id="KAJ6768553.1"/>
    </source>
</evidence>
<gene>
    <name evidence="2" type="ORF">OIU74_022250</name>
</gene>
<keyword evidence="3" id="KW-1185">Reference proteome</keyword>
<sequence length="694" mass="76893">MDGKTCGSWLLTGIGDGTELRDQQKVASQHWNLATLFCQMHQLPLSTKYLTVLARNNDWVGFLSEAQIGGYPFDSVVQVATKEFSDPHLKIHLLTVLKGMQLRKKSGSPAYSYTGENGSETFCFQEDMLIPAELFRILANYERKKNPGESLLKKAKEMSWSTLAMIASCFPDVSPLSCLTVWLEITAARETSSIKVNDIASQIADNVEAAVETTNSLPAGSRVLTVHYNRQNAKRRRLMEPMYMESSVATDDVSTTYGGVTRSASQGTVAEEERKVDFGEKNVSSDSGEESVSLSKMVAVLHEQQLFLPLLRAFEMIKDEQTSMQANIGIEGQVRTSWISSTAVKAANAMLLTCPSPYEKRSEPSLRKGDALHLGNRALDDASLLEALEKSGHWEQARNWARQLDASGGPWKSAVHHVTEIQAESMVAEWKEFLWDVPEERVALWGHLVKWDDKSVQSVLESLATMFTEGSGRGLCKRIIAVVKAANVLGLSFSEAFDKQPIELLRLLALKAQESFEEASLIVQTHSMPAASIAQILAESFLKHQKDAYRLPGFGRTGLLSLPPALLHKVHNKMEQSRSLHDMAHLLEIIQNLQYRLSSKFKKTSLGLVDGRKELSLVEANLSQDESQLSILSADAALSETPNQQELLASVSPVGSNNEKFALMYRDSLDFRTHLDIEDSNGVSFLLPQGHHSV</sequence>
<dbReference type="GO" id="GO:0005737">
    <property type="term" value="C:cytoplasm"/>
    <property type="evidence" value="ECO:0007669"/>
    <property type="project" value="TreeGrafter"/>
</dbReference>
<dbReference type="InterPro" id="IPR028103">
    <property type="entry name" value="Spatacsin"/>
</dbReference>
<accession>A0A9Q1AES7</accession>
<feature type="compositionally biased region" description="Polar residues" evidence="1">
    <location>
        <begin position="259"/>
        <end position="268"/>
    </location>
</feature>
<comment type="caution">
    <text evidence="2">The sequence shown here is derived from an EMBL/GenBank/DDBJ whole genome shotgun (WGS) entry which is preliminary data.</text>
</comment>
<dbReference type="Proteomes" id="UP001151752">
    <property type="component" value="Chromosome 8"/>
</dbReference>
<organism evidence="2 3">
    <name type="scientific">Salix koriyanagi</name>
    <dbReference type="NCBI Taxonomy" id="2511006"/>
    <lineage>
        <taxon>Eukaryota</taxon>
        <taxon>Viridiplantae</taxon>
        <taxon>Streptophyta</taxon>
        <taxon>Embryophyta</taxon>
        <taxon>Tracheophyta</taxon>
        <taxon>Spermatophyta</taxon>
        <taxon>Magnoliopsida</taxon>
        <taxon>eudicotyledons</taxon>
        <taxon>Gunneridae</taxon>
        <taxon>Pentapetalae</taxon>
        <taxon>rosids</taxon>
        <taxon>fabids</taxon>
        <taxon>Malpighiales</taxon>
        <taxon>Salicaceae</taxon>
        <taxon>Saliceae</taxon>
        <taxon>Salix</taxon>
    </lineage>
</organism>
<dbReference type="PANTHER" id="PTHR13650:SF0">
    <property type="entry name" value="SPATACSIN"/>
    <property type="match status" value="1"/>
</dbReference>
<protein>
    <submittedName>
        <fullName evidence="2">Uncharacterized protein</fullName>
    </submittedName>
</protein>
<reference evidence="2" key="2">
    <citation type="journal article" date="2023" name="Int. J. Mol. Sci.">
        <title>De Novo Assembly and Annotation of 11 Diverse Shrub Willow (Salix) Genomes Reveals Novel Gene Organization in Sex-Linked Regions.</title>
        <authorList>
            <person name="Hyden B."/>
            <person name="Feng K."/>
            <person name="Yates T.B."/>
            <person name="Jawdy S."/>
            <person name="Cereghino C."/>
            <person name="Smart L.B."/>
            <person name="Muchero W."/>
        </authorList>
    </citation>
    <scope>NUCLEOTIDE SEQUENCE</scope>
    <source>
        <tissue evidence="2">Shoot tip</tissue>
    </source>
</reference>
<evidence type="ECO:0000256" key="1">
    <source>
        <dbReference type="SAM" id="MobiDB-lite"/>
    </source>
</evidence>
<feature type="compositionally biased region" description="Basic and acidic residues" evidence="1">
    <location>
        <begin position="271"/>
        <end position="280"/>
    </location>
</feature>